<dbReference type="GO" id="GO:0005829">
    <property type="term" value="C:cytosol"/>
    <property type="evidence" value="ECO:0007669"/>
    <property type="project" value="TreeGrafter"/>
</dbReference>
<dbReference type="Gene3D" id="2.40.40.20">
    <property type="match status" value="2"/>
</dbReference>
<evidence type="ECO:0000313" key="9">
    <source>
        <dbReference type="EMBL" id="WOB42425.1"/>
    </source>
</evidence>
<proteinExistence type="predicted"/>
<keyword evidence="8" id="KW-0670">Pyruvate</keyword>
<dbReference type="EMBL" id="CP053540">
    <property type="protein sequence ID" value="WOB42425.1"/>
    <property type="molecule type" value="Genomic_DNA"/>
</dbReference>
<sequence length="276" mass="30370">MIFESFKRTAIHNIRVSSVRQNTEGILEGLVIPRPLMKLADILPFEQIVVTNSKGKNWDNRIYSFAIPGDTEHVEVCGSLCQFLEPGSLICIITRGFLDENAVQAYSNGELPMVDIGFLPEANLSNHLEDAKVFLEYFNQKNEVDQIPKNILEQRNYCSSRVILSSLICGLEVTATHPDCLQGSAELPEDIMFAAKLNRYRGVFVYNADKGGMAETYAVPMPPGIVMTTGAMAAFAPVGTKTNVAAYSLSKSQFLPTIVNVKNNSSENLEVVNASL</sequence>
<evidence type="ECO:0000256" key="4">
    <source>
        <dbReference type="ARBA" id="ARBA00022813"/>
    </source>
</evidence>
<dbReference type="GO" id="GO:0006523">
    <property type="term" value="P:alanine biosynthetic process"/>
    <property type="evidence" value="ECO:0007669"/>
    <property type="project" value="InterPro"/>
</dbReference>
<evidence type="ECO:0000256" key="5">
    <source>
        <dbReference type="ARBA" id="ARBA00023145"/>
    </source>
</evidence>
<keyword evidence="3" id="KW-0210">Decarboxylase</keyword>
<dbReference type="SUPFAM" id="SSF50692">
    <property type="entry name" value="ADC-like"/>
    <property type="match status" value="2"/>
</dbReference>
<keyword evidence="2" id="KW-0566">Pantothenate biosynthesis</keyword>
<gene>
    <name evidence="9" type="ORF">HNI00_04090</name>
</gene>
<dbReference type="PANTHER" id="PTHR21012">
    <property type="entry name" value="ASPARTATE 1-DECARBOXYLASE"/>
    <property type="match status" value="1"/>
</dbReference>
<organism evidence="9">
    <name type="scientific">Thermoleptolyngbya oregonensis NK1-22</name>
    <dbReference type="NCBI Taxonomy" id="2547457"/>
    <lineage>
        <taxon>Bacteria</taxon>
        <taxon>Bacillati</taxon>
        <taxon>Cyanobacteriota</taxon>
        <taxon>Cyanophyceae</taxon>
        <taxon>Oculatellales</taxon>
        <taxon>Oculatellaceae</taxon>
        <taxon>Thermoleptolyngbya</taxon>
    </lineage>
</organism>
<evidence type="ECO:0000256" key="6">
    <source>
        <dbReference type="ARBA" id="ARBA00023239"/>
    </source>
</evidence>
<evidence type="ECO:0000256" key="1">
    <source>
        <dbReference type="ARBA" id="ARBA00022490"/>
    </source>
</evidence>
<dbReference type="GO" id="GO:0015940">
    <property type="term" value="P:pantothenate biosynthetic process"/>
    <property type="evidence" value="ECO:0007669"/>
    <property type="project" value="UniProtKB-KW"/>
</dbReference>
<name>A0AA96Y9C8_9CYAN</name>
<keyword evidence="6" id="KW-0456">Lyase</keyword>
<keyword evidence="4" id="KW-0068">Autocatalytic cleavage</keyword>
<evidence type="ECO:0000256" key="3">
    <source>
        <dbReference type="ARBA" id="ARBA00022793"/>
    </source>
</evidence>
<dbReference type="PANTHER" id="PTHR21012:SF0">
    <property type="entry name" value="ASPARTATE 1-DECARBOXYLASE"/>
    <property type="match status" value="1"/>
</dbReference>
<keyword evidence="1" id="KW-0963">Cytoplasm</keyword>
<dbReference type="InterPro" id="IPR003190">
    <property type="entry name" value="Asp_decarbox"/>
</dbReference>
<dbReference type="Pfam" id="PF02261">
    <property type="entry name" value="Asp_decarbox"/>
    <property type="match status" value="2"/>
</dbReference>
<dbReference type="GO" id="GO:0004068">
    <property type="term" value="F:aspartate 1-decarboxylase activity"/>
    <property type="evidence" value="ECO:0007669"/>
    <property type="project" value="InterPro"/>
</dbReference>
<dbReference type="RefSeq" id="WP_316790916.1">
    <property type="nucleotide sequence ID" value="NZ_CP053540.1"/>
</dbReference>
<protein>
    <submittedName>
        <fullName evidence="9">Uncharacterized protein</fullName>
    </submittedName>
</protein>
<dbReference type="InterPro" id="IPR009010">
    <property type="entry name" value="Asp_de-COase-like_dom_sf"/>
</dbReference>
<reference evidence="9" key="1">
    <citation type="submission" date="2020-05" db="EMBL/GenBank/DDBJ databases">
        <authorList>
            <person name="Zhu T."/>
            <person name="Keshari N."/>
            <person name="Lu X."/>
        </authorList>
    </citation>
    <scope>NUCLEOTIDE SEQUENCE</scope>
    <source>
        <strain evidence="9">NK1-22</strain>
    </source>
</reference>
<evidence type="ECO:0000256" key="2">
    <source>
        <dbReference type="ARBA" id="ARBA00022655"/>
    </source>
</evidence>
<evidence type="ECO:0000256" key="7">
    <source>
        <dbReference type="ARBA" id="ARBA00023270"/>
    </source>
</evidence>
<evidence type="ECO:0000256" key="8">
    <source>
        <dbReference type="ARBA" id="ARBA00023317"/>
    </source>
</evidence>
<keyword evidence="7" id="KW-0704">Schiff base</keyword>
<dbReference type="AlphaFoldDB" id="A0AA96Y9C8"/>
<accession>A0AA96Y9C8</accession>
<dbReference type="KEGG" id="tog:HNI00_04090"/>
<keyword evidence="5" id="KW-0865">Zymogen</keyword>